<name>A0A2I2FSP7_9EURO</name>
<protein>
    <recommendedName>
        <fullName evidence="1">DUF7730 domain-containing protein</fullName>
    </recommendedName>
</protein>
<accession>A0A2I2FSP7</accession>
<dbReference type="PANTHER" id="PTHR42085">
    <property type="entry name" value="F-BOX DOMAIN-CONTAINING PROTEIN"/>
    <property type="match status" value="1"/>
</dbReference>
<dbReference type="VEuPathDB" id="FungiDB:P170DRAFT_441125"/>
<dbReference type="RefSeq" id="XP_024698970.1">
    <property type="nucleotide sequence ID" value="XM_024850239.1"/>
</dbReference>
<evidence type="ECO:0000313" key="3">
    <source>
        <dbReference type="Proteomes" id="UP000234275"/>
    </source>
</evidence>
<comment type="caution">
    <text evidence="2">The sequence shown here is derived from an EMBL/GenBank/DDBJ whole genome shotgun (WGS) entry which is preliminary data.</text>
</comment>
<dbReference type="InterPro" id="IPR038883">
    <property type="entry name" value="AN11006-like"/>
</dbReference>
<dbReference type="OrthoDB" id="62952at2759"/>
<organism evidence="2 3">
    <name type="scientific">Aspergillus steynii IBT 23096</name>
    <dbReference type="NCBI Taxonomy" id="1392250"/>
    <lineage>
        <taxon>Eukaryota</taxon>
        <taxon>Fungi</taxon>
        <taxon>Dikarya</taxon>
        <taxon>Ascomycota</taxon>
        <taxon>Pezizomycotina</taxon>
        <taxon>Eurotiomycetes</taxon>
        <taxon>Eurotiomycetidae</taxon>
        <taxon>Eurotiales</taxon>
        <taxon>Aspergillaceae</taxon>
        <taxon>Aspergillus</taxon>
        <taxon>Aspergillus subgen. Circumdati</taxon>
    </lineage>
</organism>
<gene>
    <name evidence="2" type="ORF">P170DRAFT_441125</name>
</gene>
<dbReference type="EMBL" id="MSFO01000010">
    <property type="protein sequence ID" value="PLB43668.1"/>
    <property type="molecule type" value="Genomic_DNA"/>
</dbReference>
<feature type="domain" description="DUF7730" evidence="1">
    <location>
        <begin position="44"/>
        <end position="115"/>
    </location>
</feature>
<dbReference type="AlphaFoldDB" id="A0A2I2FSP7"/>
<reference evidence="2 3" key="1">
    <citation type="submission" date="2016-12" db="EMBL/GenBank/DDBJ databases">
        <title>The genomes of Aspergillus section Nigri reveals drivers in fungal speciation.</title>
        <authorList>
            <consortium name="DOE Joint Genome Institute"/>
            <person name="Vesth T.C."/>
            <person name="Nybo J."/>
            <person name="Theobald S."/>
            <person name="Brandl J."/>
            <person name="Frisvad J.C."/>
            <person name="Nielsen K.F."/>
            <person name="Lyhne E.K."/>
            <person name="Kogle M.E."/>
            <person name="Kuo A."/>
            <person name="Riley R."/>
            <person name="Clum A."/>
            <person name="Nolan M."/>
            <person name="Lipzen A."/>
            <person name="Salamov A."/>
            <person name="Henrissat B."/>
            <person name="Wiebenga A."/>
            <person name="De Vries R.P."/>
            <person name="Grigoriev I.V."/>
            <person name="Mortensen U.H."/>
            <person name="Andersen M.R."/>
            <person name="Baker S.E."/>
        </authorList>
    </citation>
    <scope>NUCLEOTIDE SEQUENCE [LARGE SCALE GENOMIC DNA]</scope>
    <source>
        <strain evidence="2 3">IBT 23096</strain>
    </source>
</reference>
<proteinExistence type="predicted"/>
<keyword evidence="3" id="KW-1185">Reference proteome</keyword>
<sequence>MITFLNLPRPIREQIYRYVLVMARIFVRPFISMDYLFDPNRVETYGSPTLSLLSVCKQIHHEATPIYLRENTFSIVHIDLLAAACRELPRIAHNLASIRHLELVFDCRDYIYFSQFVAEQLPSIS</sequence>
<dbReference type="GeneID" id="36557938"/>
<dbReference type="PANTHER" id="PTHR42085:SF2">
    <property type="entry name" value="F-BOX DOMAIN-CONTAINING PROTEIN"/>
    <property type="match status" value="1"/>
</dbReference>
<evidence type="ECO:0000259" key="1">
    <source>
        <dbReference type="Pfam" id="PF24864"/>
    </source>
</evidence>
<evidence type="ECO:0000313" key="2">
    <source>
        <dbReference type="EMBL" id="PLB43668.1"/>
    </source>
</evidence>
<dbReference type="Proteomes" id="UP000234275">
    <property type="component" value="Unassembled WGS sequence"/>
</dbReference>
<dbReference type="InterPro" id="IPR056632">
    <property type="entry name" value="DUF7730"/>
</dbReference>
<dbReference type="Pfam" id="PF24864">
    <property type="entry name" value="DUF7730"/>
    <property type="match status" value="1"/>
</dbReference>